<comment type="caution">
    <text evidence="5">The sequence shown here is derived from an EMBL/GenBank/DDBJ whole genome shotgun (WGS) entry which is preliminary data.</text>
</comment>
<dbReference type="PANTHER" id="PTHR21027">
    <property type="entry name" value="TRNA-SPLICING ENDONUCLEASE SUBUNIT SEN54"/>
    <property type="match status" value="1"/>
</dbReference>
<gene>
    <name evidence="5" type="ORF">P170DRAFT_437366</name>
</gene>
<dbReference type="InterPro" id="IPR024336">
    <property type="entry name" value="tRNA_splic_suSen54_N"/>
</dbReference>
<keyword evidence="5" id="KW-0540">Nuclease</keyword>
<organism evidence="5 6">
    <name type="scientific">Aspergillus steynii IBT 23096</name>
    <dbReference type="NCBI Taxonomy" id="1392250"/>
    <lineage>
        <taxon>Eukaryota</taxon>
        <taxon>Fungi</taxon>
        <taxon>Dikarya</taxon>
        <taxon>Ascomycota</taxon>
        <taxon>Pezizomycotina</taxon>
        <taxon>Eurotiomycetes</taxon>
        <taxon>Eurotiomycetidae</taxon>
        <taxon>Eurotiales</taxon>
        <taxon>Aspergillaceae</taxon>
        <taxon>Aspergillus</taxon>
        <taxon>Aspergillus subgen. Circumdati</taxon>
    </lineage>
</organism>
<dbReference type="VEuPathDB" id="FungiDB:P170DRAFT_437366"/>
<feature type="region of interest" description="Disordered" evidence="3">
    <location>
        <begin position="1"/>
        <end position="22"/>
    </location>
</feature>
<accession>A0A2I2G3S8</accession>
<dbReference type="OrthoDB" id="408683at2759"/>
<dbReference type="Pfam" id="PF12928">
    <property type="entry name" value="tRNA_int_end_N2"/>
    <property type="match status" value="1"/>
</dbReference>
<keyword evidence="5" id="KW-0378">Hydrolase</keyword>
<sequence length="453" mass="49615">MADMDEAAVHLPSNDSAPHFETDLSDETQDFRMLNNISFLTGSSHATLPKRGEKDFEPNPTLLQADVLAASREAMHNALAHPRFHNSKNRVVGYYAPDGPTPPPSASTPQSVETTSENAPEPSVSQDDAETQTQLKNAADTGLGNIFADSCVCIPNPKGNMFKATGRADRWNRVWLLPEEALYLLERGSLDIRWPSASTGCDEGGDTEETTIPMSLQAAYACFVGSGGLTVERFSVYTGLKRLGYSVFRAPGWYDDADEPAPAESPRQGPGLAGIYGRFLDWFHKSSTTALGPVAGLGIHRSYNDIYRKLAIVPWYDPTAPKTDLPRTEAPFRVVFHIYKPSTTFRKTAPPPPDFRIAVVDARTQTTMPTMAQLGSLLDNSPLDPPQGEKMSRALYMRLRQGYRSVILAVVDQGVVSYLRIADAAFGKEKLYAFEAPKGNKKGGFSRPNPKGR</sequence>
<dbReference type="RefSeq" id="XP_024702833.1">
    <property type="nucleotide sequence ID" value="XM_024849351.1"/>
</dbReference>
<feature type="compositionally biased region" description="Polar residues" evidence="3">
    <location>
        <begin position="110"/>
        <end position="132"/>
    </location>
</feature>
<dbReference type="STRING" id="1392250.A0A2I2G3S8"/>
<proteinExistence type="inferred from homology"/>
<protein>
    <submittedName>
        <fullName evidence="5">Putative tRNA splicing endonuclease subunit</fullName>
    </submittedName>
</protein>
<reference evidence="5 6" key="1">
    <citation type="submission" date="2016-12" db="EMBL/GenBank/DDBJ databases">
        <title>The genomes of Aspergillus section Nigri reveals drivers in fungal speciation.</title>
        <authorList>
            <consortium name="DOE Joint Genome Institute"/>
            <person name="Vesth T.C."/>
            <person name="Nybo J."/>
            <person name="Theobald S."/>
            <person name="Brandl J."/>
            <person name="Frisvad J.C."/>
            <person name="Nielsen K.F."/>
            <person name="Lyhne E.K."/>
            <person name="Kogle M.E."/>
            <person name="Kuo A."/>
            <person name="Riley R."/>
            <person name="Clum A."/>
            <person name="Nolan M."/>
            <person name="Lipzen A."/>
            <person name="Salamov A."/>
            <person name="Henrissat B."/>
            <person name="Wiebenga A."/>
            <person name="De Vries R.P."/>
            <person name="Grigoriev I.V."/>
            <person name="Mortensen U.H."/>
            <person name="Andersen M.R."/>
            <person name="Baker S.E."/>
        </authorList>
    </citation>
    <scope>NUCLEOTIDE SEQUENCE [LARGE SCALE GENOMIC DNA]</scope>
    <source>
        <strain evidence="5 6">IBT 23096</strain>
    </source>
</reference>
<evidence type="ECO:0000313" key="6">
    <source>
        <dbReference type="Proteomes" id="UP000234275"/>
    </source>
</evidence>
<evidence type="ECO:0000313" key="5">
    <source>
        <dbReference type="EMBL" id="PLB47531.1"/>
    </source>
</evidence>
<feature type="region of interest" description="Disordered" evidence="3">
    <location>
        <begin position="90"/>
        <end position="132"/>
    </location>
</feature>
<dbReference type="GeneID" id="36557050"/>
<feature type="domain" description="tRNA-splicing endonuclease subunit Sen54 N-terminal" evidence="4">
    <location>
        <begin position="76"/>
        <end position="194"/>
    </location>
</feature>
<evidence type="ECO:0000256" key="1">
    <source>
        <dbReference type="ARBA" id="ARBA00005736"/>
    </source>
</evidence>
<dbReference type="EMBL" id="MSFO01000005">
    <property type="protein sequence ID" value="PLB47531.1"/>
    <property type="molecule type" value="Genomic_DNA"/>
</dbReference>
<dbReference type="GO" id="GO:0004519">
    <property type="term" value="F:endonuclease activity"/>
    <property type="evidence" value="ECO:0007669"/>
    <property type="project" value="UniProtKB-KW"/>
</dbReference>
<dbReference type="AlphaFoldDB" id="A0A2I2G3S8"/>
<evidence type="ECO:0000256" key="3">
    <source>
        <dbReference type="SAM" id="MobiDB-lite"/>
    </source>
</evidence>
<dbReference type="GO" id="GO:0000214">
    <property type="term" value="C:tRNA-intron endonuclease complex"/>
    <property type="evidence" value="ECO:0007669"/>
    <property type="project" value="TreeGrafter"/>
</dbReference>
<dbReference type="GO" id="GO:0000379">
    <property type="term" value="P:tRNA-type intron splice site recognition and cleavage"/>
    <property type="evidence" value="ECO:0007669"/>
    <property type="project" value="TreeGrafter"/>
</dbReference>
<keyword evidence="5" id="KW-0255">Endonuclease</keyword>
<dbReference type="Proteomes" id="UP000234275">
    <property type="component" value="Unassembled WGS sequence"/>
</dbReference>
<evidence type="ECO:0000259" key="4">
    <source>
        <dbReference type="Pfam" id="PF12928"/>
    </source>
</evidence>
<comment type="similarity">
    <text evidence="1">Belongs to the SEN54 family.</text>
</comment>
<keyword evidence="2" id="KW-0819">tRNA processing</keyword>
<dbReference type="PANTHER" id="PTHR21027:SF1">
    <property type="entry name" value="TRNA-SPLICING ENDONUCLEASE SUBUNIT SEN54"/>
    <property type="match status" value="1"/>
</dbReference>
<dbReference type="InterPro" id="IPR024337">
    <property type="entry name" value="tRNA_splic_suSen54"/>
</dbReference>
<keyword evidence="6" id="KW-1185">Reference proteome</keyword>
<evidence type="ECO:0000256" key="2">
    <source>
        <dbReference type="ARBA" id="ARBA00022694"/>
    </source>
</evidence>
<name>A0A2I2G3S8_9EURO</name>